<keyword evidence="2" id="KW-0963">Cytoplasm</keyword>
<feature type="compositionally biased region" description="Low complexity" evidence="7">
    <location>
        <begin position="142"/>
        <end position="154"/>
    </location>
</feature>
<feature type="compositionally biased region" description="Basic residues" evidence="7">
    <location>
        <begin position="216"/>
        <end position="229"/>
    </location>
</feature>
<dbReference type="SMART" id="SM00176">
    <property type="entry name" value="RAN"/>
    <property type="match status" value="1"/>
</dbReference>
<accession>A0AAV4HCU8</accession>
<feature type="compositionally biased region" description="Acidic residues" evidence="7">
    <location>
        <begin position="184"/>
        <end position="203"/>
    </location>
</feature>
<feature type="compositionally biased region" description="Gly residues" evidence="7">
    <location>
        <begin position="10"/>
        <end position="19"/>
    </location>
</feature>
<dbReference type="SUPFAM" id="SSF52540">
    <property type="entry name" value="P-loop containing nucleoside triphosphate hydrolases"/>
    <property type="match status" value="1"/>
</dbReference>
<evidence type="ECO:0000256" key="2">
    <source>
        <dbReference type="ARBA" id="ARBA00022490"/>
    </source>
</evidence>
<keyword evidence="5" id="KW-0342">GTP-binding</keyword>
<dbReference type="FunFam" id="3.40.50.300:FF:001348">
    <property type="entry name" value="Ras and EF-hand domain-containing protein"/>
    <property type="match status" value="1"/>
</dbReference>
<dbReference type="PANTHER" id="PTHR47977">
    <property type="entry name" value="RAS-RELATED PROTEIN RAB"/>
    <property type="match status" value="1"/>
</dbReference>
<dbReference type="SMART" id="SM00177">
    <property type="entry name" value="ARF"/>
    <property type="match status" value="1"/>
</dbReference>
<dbReference type="SMART" id="SM00173">
    <property type="entry name" value="RAS"/>
    <property type="match status" value="1"/>
</dbReference>
<evidence type="ECO:0000256" key="5">
    <source>
        <dbReference type="ARBA" id="ARBA00023134"/>
    </source>
</evidence>
<dbReference type="Gene3D" id="3.40.50.300">
    <property type="entry name" value="P-loop containing nucleotide triphosphate hydrolases"/>
    <property type="match status" value="1"/>
</dbReference>
<dbReference type="InterPro" id="IPR050227">
    <property type="entry name" value="Rab"/>
</dbReference>
<dbReference type="Pfam" id="PF00071">
    <property type="entry name" value="Ras"/>
    <property type="match status" value="1"/>
</dbReference>
<dbReference type="SMART" id="SM00175">
    <property type="entry name" value="RAB"/>
    <property type="match status" value="1"/>
</dbReference>
<dbReference type="InterPro" id="IPR005225">
    <property type="entry name" value="Small_GTP-bd"/>
</dbReference>
<feature type="region of interest" description="Disordered" evidence="7">
    <location>
        <begin position="1"/>
        <end position="238"/>
    </location>
</feature>
<feature type="compositionally biased region" description="Basic and acidic residues" evidence="7">
    <location>
        <begin position="28"/>
        <end position="41"/>
    </location>
</feature>
<organism evidence="8 9">
    <name type="scientific">Elysia marginata</name>
    <dbReference type="NCBI Taxonomy" id="1093978"/>
    <lineage>
        <taxon>Eukaryota</taxon>
        <taxon>Metazoa</taxon>
        <taxon>Spiralia</taxon>
        <taxon>Lophotrochozoa</taxon>
        <taxon>Mollusca</taxon>
        <taxon>Gastropoda</taxon>
        <taxon>Heterobranchia</taxon>
        <taxon>Euthyneura</taxon>
        <taxon>Panpulmonata</taxon>
        <taxon>Sacoglossa</taxon>
        <taxon>Placobranchoidea</taxon>
        <taxon>Plakobranchidae</taxon>
        <taxon>Elysia</taxon>
    </lineage>
</organism>
<gene>
    <name evidence="8" type="ORF">ElyMa_006270300</name>
</gene>
<evidence type="ECO:0000256" key="3">
    <source>
        <dbReference type="ARBA" id="ARBA00022741"/>
    </source>
</evidence>
<evidence type="ECO:0000256" key="4">
    <source>
        <dbReference type="ARBA" id="ARBA00023054"/>
    </source>
</evidence>
<dbReference type="GO" id="GO:0005525">
    <property type="term" value="F:GTP binding"/>
    <property type="evidence" value="ECO:0007669"/>
    <property type="project" value="UniProtKB-KW"/>
</dbReference>
<feature type="compositionally biased region" description="Acidic residues" evidence="7">
    <location>
        <begin position="105"/>
        <end position="117"/>
    </location>
</feature>
<dbReference type="PRINTS" id="PR00449">
    <property type="entry name" value="RASTRNSFRMNG"/>
</dbReference>
<dbReference type="CDD" id="cd00154">
    <property type="entry name" value="Rab"/>
    <property type="match status" value="1"/>
</dbReference>
<proteinExistence type="predicted"/>
<feature type="compositionally biased region" description="Gly residues" evidence="7">
    <location>
        <begin position="159"/>
        <end position="168"/>
    </location>
</feature>
<dbReference type="EMBL" id="BMAT01012594">
    <property type="protein sequence ID" value="GFR95275.1"/>
    <property type="molecule type" value="Genomic_DNA"/>
</dbReference>
<dbReference type="SMART" id="SM00174">
    <property type="entry name" value="RHO"/>
    <property type="match status" value="1"/>
</dbReference>
<keyword evidence="4 6" id="KW-0175">Coiled coil</keyword>
<dbReference type="PROSITE" id="PS51421">
    <property type="entry name" value="RAS"/>
    <property type="match status" value="1"/>
</dbReference>
<dbReference type="InterPro" id="IPR001806">
    <property type="entry name" value="Small_GTPase"/>
</dbReference>
<sequence length="454" mass="49227">MLQVEQVDGQRGGTGGTTASGGSTETEPQQHSEPAKPRPELCKQGSVLSNYFPGGRSGPRPRELVSVDLESDNIYALEGGGGGGGSGGGGGGTGRSGSTAGDASVFDDIDGDTDVDEELLKQANVFIPGKDSPNFGNSVGYSVSAQRRSSSARSSMDEGTGGGGGGRYTAGLRRRQRRQHQELSEEAEEEEGEDEEQIEEDGGEGGTKADGAQRTGKNRKRRSRFHSHGFTRSQPVGADIKTMQEEGAVPKPQRIFKVVFVGDSGVGKSSFLHQFCHHEFRGNFAATIGVDFQVKSLETKTAIVTLQLWDTAGQERYRSMTKTYFRKADGVIVMYDVNTEATFTSVRNWMTSVQEQVEPGTVTMLVGNKLDIAEEAGSQVVKTKNGLELAKSYEMLFHEVSAKTGANVSEAMEELTRLLQEKEDKKMEEVLQLTEITTKKGGRCFRWRQKLKKN</sequence>
<feature type="compositionally biased region" description="Gly residues" evidence="7">
    <location>
        <begin position="78"/>
        <end position="95"/>
    </location>
</feature>
<comment type="caution">
    <text evidence="8">The sequence shown here is derived from an EMBL/GenBank/DDBJ whole genome shotgun (WGS) entry which is preliminary data.</text>
</comment>
<evidence type="ECO:0000313" key="9">
    <source>
        <dbReference type="Proteomes" id="UP000762676"/>
    </source>
</evidence>
<feature type="coiled-coil region" evidence="6">
    <location>
        <begin position="405"/>
        <end position="432"/>
    </location>
</feature>
<evidence type="ECO:0000256" key="7">
    <source>
        <dbReference type="SAM" id="MobiDB-lite"/>
    </source>
</evidence>
<evidence type="ECO:0000313" key="8">
    <source>
        <dbReference type="EMBL" id="GFR95275.1"/>
    </source>
</evidence>
<protein>
    <submittedName>
        <fullName evidence="8">Ras-related protein Rab-39B-like</fullName>
    </submittedName>
</protein>
<dbReference type="AlphaFoldDB" id="A0AAV4HCU8"/>
<name>A0AAV4HCU8_9GAST</name>
<keyword evidence="3" id="KW-0547">Nucleotide-binding</keyword>
<dbReference type="Proteomes" id="UP000762676">
    <property type="component" value="Unassembled WGS sequence"/>
</dbReference>
<dbReference type="NCBIfam" id="TIGR00231">
    <property type="entry name" value="small_GTP"/>
    <property type="match status" value="1"/>
</dbReference>
<dbReference type="GO" id="GO:0005737">
    <property type="term" value="C:cytoplasm"/>
    <property type="evidence" value="ECO:0007669"/>
    <property type="project" value="UniProtKB-SubCell"/>
</dbReference>
<dbReference type="GO" id="GO:0003924">
    <property type="term" value="F:GTPase activity"/>
    <property type="evidence" value="ECO:0007669"/>
    <property type="project" value="InterPro"/>
</dbReference>
<dbReference type="PROSITE" id="PS51419">
    <property type="entry name" value="RAB"/>
    <property type="match status" value="1"/>
</dbReference>
<dbReference type="PROSITE" id="PS51420">
    <property type="entry name" value="RHO"/>
    <property type="match status" value="1"/>
</dbReference>
<comment type="subcellular location">
    <subcellularLocation>
        <location evidence="1">Cytoplasm</location>
    </subcellularLocation>
</comment>
<keyword evidence="9" id="KW-1185">Reference proteome</keyword>
<evidence type="ECO:0000256" key="1">
    <source>
        <dbReference type="ARBA" id="ARBA00004496"/>
    </source>
</evidence>
<evidence type="ECO:0000256" key="6">
    <source>
        <dbReference type="SAM" id="Coils"/>
    </source>
</evidence>
<reference evidence="8 9" key="1">
    <citation type="journal article" date="2021" name="Elife">
        <title>Chloroplast acquisition without the gene transfer in kleptoplastic sea slugs, Plakobranchus ocellatus.</title>
        <authorList>
            <person name="Maeda T."/>
            <person name="Takahashi S."/>
            <person name="Yoshida T."/>
            <person name="Shimamura S."/>
            <person name="Takaki Y."/>
            <person name="Nagai Y."/>
            <person name="Toyoda A."/>
            <person name="Suzuki Y."/>
            <person name="Arimoto A."/>
            <person name="Ishii H."/>
            <person name="Satoh N."/>
            <person name="Nishiyama T."/>
            <person name="Hasebe M."/>
            <person name="Maruyama T."/>
            <person name="Minagawa J."/>
            <person name="Obokata J."/>
            <person name="Shigenobu S."/>
        </authorList>
    </citation>
    <scope>NUCLEOTIDE SEQUENCE [LARGE SCALE GENOMIC DNA]</scope>
</reference>
<dbReference type="InterPro" id="IPR027417">
    <property type="entry name" value="P-loop_NTPase"/>
</dbReference>
<dbReference type="PROSITE" id="PS51417">
    <property type="entry name" value="ARF"/>
    <property type="match status" value="1"/>
</dbReference>